<feature type="region of interest" description="Disordered" evidence="1">
    <location>
        <begin position="1"/>
        <end position="70"/>
    </location>
</feature>
<organism evidence="4">
    <name type="scientific">Rodentolepis nana</name>
    <name type="common">Dwarf tapeworm</name>
    <name type="synonym">Hymenolepis nana</name>
    <dbReference type="NCBI Taxonomy" id="102285"/>
    <lineage>
        <taxon>Eukaryota</taxon>
        <taxon>Metazoa</taxon>
        <taxon>Spiralia</taxon>
        <taxon>Lophotrochozoa</taxon>
        <taxon>Platyhelminthes</taxon>
        <taxon>Cestoda</taxon>
        <taxon>Eucestoda</taxon>
        <taxon>Cyclophyllidea</taxon>
        <taxon>Hymenolepididae</taxon>
        <taxon>Rodentolepis</taxon>
    </lineage>
</organism>
<evidence type="ECO:0000313" key="2">
    <source>
        <dbReference type="EMBL" id="VDO02728.1"/>
    </source>
</evidence>
<evidence type="ECO:0000256" key="1">
    <source>
        <dbReference type="SAM" id="MobiDB-lite"/>
    </source>
</evidence>
<proteinExistence type="predicted"/>
<accession>A0A0R3TII1</accession>
<gene>
    <name evidence="2" type="ORF">HNAJ_LOCUS6868</name>
</gene>
<evidence type="ECO:0000313" key="3">
    <source>
        <dbReference type="Proteomes" id="UP000278807"/>
    </source>
</evidence>
<keyword evidence="3" id="KW-1185">Reference proteome</keyword>
<dbReference type="AlphaFoldDB" id="A0A0R3TII1"/>
<dbReference type="EMBL" id="UZAE01008776">
    <property type="protein sequence ID" value="VDO02728.1"/>
    <property type="molecule type" value="Genomic_DNA"/>
</dbReference>
<feature type="compositionally biased region" description="Low complexity" evidence="1">
    <location>
        <begin position="1"/>
        <end position="17"/>
    </location>
</feature>
<feature type="compositionally biased region" description="Polar residues" evidence="1">
    <location>
        <begin position="21"/>
        <end position="38"/>
    </location>
</feature>
<name>A0A0R3TII1_RODNA</name>
<sequence>MRQHVQQQQQQQAQNQALGGSASQVFGSQLQHQTSTRSHGAPQSVINPNNAIVQHKRSTAGEPGESPYYL</sequence>
<dbReference type="Proteomes" id="UP000278807">
    <property type="component" value="Unassembled WGS sequence"/>
</dbReference>
<reference evidence="2 3" key="2">
    <citation type="submission" date="2018-11" db="EMBL/GenBank/DDBJ databases">
        <authorList>
            <consortium name="Pathogen Informatics"/>
        </authorList>
    </citation>
    <scope>NUCLEOTIDE SEQUENCE [LARGE SCALE GENOMIC DNA]</scope>
</reference>
<evidence type="ECO:0000313" key="4">
    <source>
        <dbReference type="WBParaSite" id="HNAJ_0000687201-mRNA-1"/>
    </source>
</evidence>
<dbReference type="WBParaSite" id="HNAJ_0000687201-mRNA-1">
    <property type="protein sequence ID" value="HNAJ_0000687201-mRNA-1"/>
    <property type="gene ID" value="HNAJ_0000687201"/>
</dbReference>
<reference evidence="4" key="1">
    <citation type="submission" date="2017-02" db="UniProtKB">
        <authorList>
            <consortium name="WormBaseParasite"/>
        </authorList>
    </citation>
    <scope>IDENTIFICATION</scope>
</reference>
<protein>
    <submittedName>
        <fullName evidence="2 4">Uncharacterized protein</fullName>
    </submittedName>
</protein>